<gene>
    <name evidence="1" type="ORF">MSAN_01694400</name>
</gene>
<reference evidence="1" key="1">
    <citation type="submission" date="2020-05" db="EMBL/GenBank/DDBJ databases">
        <title>Mycena genomes resolve the evolution of fungal bioluminescence.</title>
        <authorList>
            <person name="Tsai I.J."/>
        </authorList>
    </citation>
    <scope>NUCLEOTIDE SEQUENCE</scope>
    <source>
        <strain evidence="1">160909Yilan</strain>
    </source>
</reference>
<dbReference type="AlphaFoldDB" id="A0A8H7CWA0"/>
<evidence type="ECO:0000313" key="1">
    <source>
        <dbReference type="EMBL" id="KAF7349678.1"/>
    </source>
</evidence>
<sequence length="104" mass="12055">MLIVSQLVFPKPRSWMIFLRFAEGQIRSKIKFVQKSPVIPQNTSDKKARRIEACQDFVNSILLESRRVPFGNTSAGYSCGYWIYIRTKFRESALLFTSTSDSLR</sequence>
<organism evidence="1 2">
    <name type="scientific">Mycena sanguinolenta</name>
    <dbReference type="NCBI Taxonomy" id="230812"/>
    <lineage>
        <taxon>Eukaryota</taxon>
        <taxon>Fungi</taxon>
        <taxon>Dikarya</taxon>
        <taxon>Basidiomycota</taxon>
        <taxon>Agaricomycotina</taxon>
        <taxon>Agaricomycetes</taxon>
        <taxon>Agaricomycetidae</taxon>
        <taxon>Agaricales</taxon>
        <taxon>Marasmiineae</taxon>
        <taxon>Mycenaceae</taxon>
        <taxon>Mycena</taxon>
    </lineage>
</organism>
<comment type="caution">
    <text evidence="1">The sequence shown here is derived from an EMBL/GenBank/DDBJ whole genome shotgun (WGS) entry which is preliminary data.</text>
</comment>
<proteinExistence type="predicted"/>
<dbReference type="Proteomes" id="UP000623467">
    <property type="component" value="Unassembled WGS sequence"/>
</dbReference>
<name>A0A8H7CWA0_9AGAR</name>
<dbReference type="EMBL" id="JACAZH010000015">
    <property type="protein sequence ID" value="KAF7349678.1"/>
    <property type="molecule type" value="Genomic_DNA"/>
</dbReference>
<accession>A0A8H7CWA0</accession>
<protein>
    <submittedName>
        <fullName evidence="1">Uncharacterized protein</fullName>
    </submittedName>
</protein>
<keyword evidence="2" id="KW-1185">Reference proteome</keyword>
<evidence type="ECO:0000313" key="2">
    <source>
        <dbReference type="Proteomes" id="UP000623467"/>
    </source>
</evidence>